<dbReference type="AlphaFoldDB" id="A0A8H3L060"/>
<sequence>MSGREKCINRDLIKKHIIRLDLNNPKKDYNELVKCIGNAQIVLIGEASHGTEEFYHERCLITQRLIEEKVFIVVACEADWPDT</sequence>
<dbReference type="SUPFAM" id="SSF159501">
    <property type="entry name" value="EreA/ChaN-like"/>
    <property type="match status" value="1"/>
</dbReference>
<dbReference type="Proteomes" id="UP000615446">
    <property type="component" value="Unassembled WGS sequence"/>
</dbReference>
<evidence type="ECO:0000313" key="2">
    <source>
        <dbReference type="Proteomes" id="UP000615446"/>
    </source>
</evidence>
<accession>A0A8H3L060</accession>
<proteinExistence type="predicted"/>
<dbReference type="PANTHER" id="PTHR31299">
    <property type="entry name" value="ESTERASE, PUTATIVE (AFU_ORTHOLOGUE AFUA_1G05850)-RELATED"/>
    <property type="match status" value="1"/>
</dbReference>
<evidence type="ECO:0000313" key="1">
    <source>
        <dbReference type="EMBL" id="GES76874.1"/>
    </source>
</evidence>
<comment type="caution">
    <text evidence="1">The sequence shown here is derived from an EMBL/GenBank/DDBJ whole genome shotgun (WGS) entry which is preliminary data.</text>
</comment>
<dbReference type="OrthoDB" id="413649at2759"/>
<dbReference type="Gene3D" id="3.40.1660.10">
    <property type="entry name" value="EreA-like (biosynthetic domain)"/>
    <property type="match status" value="1"/>
</dbReference>
<organism evidence="1 2">
    <name type="scientific">Rhizophagus clarus</name>
    <dbReference type="NCBI Taxonomy" id="94130"/>
    <lineage>
        <taxon>Eukaryota</taxon>
        <taxon>Fungi</taxon>
        <taxon>Fungi incertae sedis</taxon>
        <taxon>Mucoromycota</taxon>
        <taxon>Glomeromycotina</taxon>
        <taxon>Glomeromycetes</taxon>
        <taxon>Glomerales</taxon>
        <taxon>Glomeraceae</taxon>
        <taxon>Rhizophagus</taxon>
    </lineage>
</organism>
<dbReference type="EMBL" id="BLAL01000027">
    <property type="protein sequence ID" value="GES76874.1"/>
    <property type="molecule type" value="Genomic_DNA"/>
</dbReference>
<dbReference type="PANTHER" id="PTHR31299:SF0">
    <property type="entry name" value="ESTERASE, PUTATIVE (AFU_ORTHOLOGUE AFUA_1G05850)-RELATED"/>
    <property type="match status" value="1"/>
</dbReference>
<dbReference type="InterPro" id="IPR052036">
    <property type="entry name" value="Hydrolase/PRTase-associated"/>
</dbReference>
<reference evidence="1" key="1">
    <citation type="submission" date="2019-10" db="EMBL/GenBank/DDBJ databases">
        <title>Conservation and host-specific expression of non-tandemly repeated heterogenous ribosome RNA gene in arbuscular mycorrhizal fungi.</title>
        <authorList>
            <person name="Maeda T."/>
            <person name="Kobayashi Y."/>
            <person name="Nakagawa T."/>
            <person name="Ezawa T."/>
            <person name="Yamaguchi K."/>
            <person name="Bino T."/>
            <person name="Nishimoto Y."/>
            <person name="Shigenobu S."/>
            <person name="Kawaguchi M."/>
        </authorList>
    </citation>
    <scope>NUCLEOTIDE SEQUENCE</scope>
    <source>
        <strain evidence="1">HR1</strain>
    </source>
</reference>
<gene>
    <name evidence="1" type="ORF">RCL2_000426100</name>
</gene>
<protein>
    <submittedName>
        <fullName evidence="1">Erythromycin esterase family protein</fullName>
    </submittedName>
</protein>
<name>A0A8H3L060_9GLOM</name>